<keyword evidence="3 14" id="KW-0813">Transport</keyword>
<accession>A0A272EVP1</accession>
<keyword evidence="4 14" id="KW-1134">Transmembrane beta strand</keyword>
<evidence type="ECO:0000256" key="10">
    <source>
        <dbReference type="ARBA" id="ARBA00023077"/>
    </source>
</evidence>
<feature type="chain" id="PRO_5013103276" evidence="20">
    <location>
        <begin position="28"/>
        <end position="764"/>
    </location>
</feature>
<evidence type="ECO:0000256" key="12">
    <source>
        <dbReference type="ARBA" id="ARBA00023170"/>
    </source>
</evidence>
<sequence length="764" mass="82371">MMYSSIRLPQLSSITLAICALAAQAQAQAQQAQDKVTQLETVVVKATAEEEVKRSLGVSVITAQDLEKNPPAADLSEVLRREPGVNLTGSAASGMRGNRRQLDIRGMGPDNTLVLIDGRPATSRNASRQGWTGERDTDGDTNWVPAEAIDKVEILRGPAAARYGSGAMGGVVNIITKRPTDKYTGSVTYYGNFQQDSKEGDTNRMTFNLAGPLSQRLGFRLYGGVAETDPDAIDINKGHAYEANGIVAAAGKTDSRDRNVNGVLTLDVDPQQKMELNLGFSRKSDLYSGDTQNLNSYSTGSGGNFIPVTDLYGSETTVVKRSDIGLTHKGSWGWGSSRTGFSYTETRNSRATEGLFGGPEGAFLSDSATSLQQSRYTTKLQETRLDGEVNLPLRWFGASQMLTLGAETKYESLNDPGSTRTLRLGSSSSTNYEPVSLGGRSDAGKLSYSSFAVYAEDNIGVGEDLILTPAMRVNQHEKFGNNLSPGVTASYSITPDWTLKGGVARAYKTPNLYQANPNYLLYSAGNGCRSTSAPCYLQGNDDLKAETSVNKELGIAYDAGSLRASLAYFHNSYKNKITAGVDSYGTVAMANGSTAYLLKWENTPKAVVSGLEGNLFVPLTTTVDWNTNFTYMIESEDKTYHQPLSIIPEYTLNSSLDWAANDKLSVQSTVTWYGQQKPATYDIRRGASVTSAPSLSPYALLGISSGYKISKHYSVRAGINNLLDKKLYRTGLNYGTNNALVLGAGASTYNEHGRSFFVSLTGSF</sequence>
<dbReference type="GO" id="GO:0044718">
    <property type="term" value="P:siderophore transmembrane transport"/>
    <property type="evidence" value="ECO:0007669"/>
    <property type="project" value="TreeGrafter"/>
</dbReference>
<keyword evidence="10 15" id="KW-0798">TonB box</keyword>
<dbReference type="InterPro" id="IPR010916">
    <property type="entry name" value="TonB_box_CS"/>
</dbReference>
<evidence type="ECO:0000256" key="7">
    <source>
        <dbReference type="ARBA" id="ARBA00022729"/>
    </source>
</evidence>
<evidence type="ECO:0000256" key="1">
    <source>
        <dbReference type="ARBA" id="ARBA00004571"/>
    </source>
</evidence>
<evidence type="ECO:0000259" key="21">
    <source>
        <dbReference type="Pfam" id="PF00593"/>
    </source>
</evidence>
<evidence type="ECO:0000256" key="16">
    <source>
        <dbReference type="PROSITE-ProRule" id="PRU10144"/>
    </source>
</evidence>
<feature type="short sequence motif" description="TonB C-terminal box" evidence="16">
    <location>
        <begin position="747"/>
        <end position="764"/>
    </location>
</feature>
<keyword evidence="13 14" id="KW-0998">Cell outer membrane</keyword>
<dbReference type="InterPro" id="IPR037066">
    <property type="entry name" value="Plug_dom_sf"/>
</dbReference>
<evidence type="ECO:0000256" key="11">
    <source>
        <dbReference type="ARBA" id="ARBA00023136"/>
    </source>
</evidence>
<evidence type="ECO:0000256" key="13">
    <source>
        <dbReference type="ARBA" id="ARBA00023237"/>
    </source>
</evidence>
<dbReference type="GO" id="GO:0038023">
    <property type="term" value="F:signaling receptor activity"/>
    <property type="evidence" value="ECO:0007669"/>
    <property type="project" value="InterPro"/>
</dbReference>
<evidence type="ECO:0000256" key="14">
    <source>
        <dbReference type="PROSITE-ProRule" id="PRU01360"/>
    </source>
</evidence>
<comment type="subcellular location">
    <subcellularLocation>
        <location evidence="1 14">Cell outer membrane</location>
        <topology evidence="1 14">Multi-pass membrane protein</topology>
    </subcellularLocation>
</comment>
<dbReference type="Proteomes" id="UP000216107">
    <property type="component" value="Unassembled WGS sequence"/>
</dbReference>
<gene>
    <name evidence="23" type="ORF">BGI27_05360</name>
    <name evidence="24" type="ORF">CGU29_04980</name>
</gene>
<evidence type="ECO:0000256" key="8">
    <source>
        <dbReference type="ARBA" id="ARBA00023004"/>
    </source>
</evidence>
<organism evidence="24 25">
    <name type="scientific">Candidatus Dactylopiibacterium carminicum</name>
    <dbReference type="NCBI Taxonomy" id="857335"/>
    <lineage>
        <taxon>Bacteria</taxon>
        <taxon>Pseudomonadati</taxon>
        <taxon>Pseudomonadota</taxon>
        <taxon>Betaproteobacteria</taxon>
        <taxon>Rhodocyclales</taxon>
        <taxon>Rhodocyclaceae</taxon>
        <taxon>Candidatus Dactylopiibacterium</taxon>
    </lineage>
</organism>
<evidence type="ECO:0000256" key="18">
    <source>
        <dbReference type="SAM" id="Coils"/>
    </source>
</evidence>
<feature type="compositionally biased region" description="Low complexity" evidence="19">
    <location>
        <begin position="417"/>
        <end position="430"/>
    </location>
</feature>
<dbReference type="SUPFAM" id="SSF56935">
    <property type="entry name" value="Porins"/>
    <property type="match status" value="1"/>
</dbReference>
<feature type="region of interest" description="Disordered" evidence="19">
    <location>
        <begin position="413"/>
        <end position="436"/>
    </location>
</feature>
<dbReference type="OrthoDB" id="183532at2"/>
<name>A0A272EVP1_9RHOO</name>
<keyword evidence="6 14" id="KW-0812">Transmembrane</keyword>
<dbReference type="Pfam" id="PF00593">
    <property type="entry name" value="TonB_dep_Rec_b-barrel"/>
    <property type="match status" value="1"/>
</dbReference>
<dbReference type="Gene3D" id="2.170.130.10">
    <property type="entry name" value="TonB-dependent receptor, plug domain"/>
    <property type="match status" value="1"/>
</dbReference>
<feature type="coiled-coil region" evidence="18">
    <location>
        <begin position="22"/>
        <end position="49"/>
    </location>
</feature>
<comment type="similarity">
    <text evidence="2 14 17">Belongs to the TonB-dependent receptor family.</text>
</comment>
<feature type="short sequence motif" description="TonB box" evidence="15">
    <location>
        <begin position="41"/>
        <end position="47"/>
    </location>
</feature>
<dbReference type="InterPro" id="IPR010105">
    <property type="entry name" value="TonB_sidphr_rcpt"/>
</dbReference>
<dbReference type="NCBIfam" id="TIGR01783">
    <property type="entry name" value="TonB-siderophor"/>
    <property type="match status" value="1"/>
</dbReference>
<dbReference type="GO" id="GO:0009279">
    <property type="term" value="C:cell outer membrane"/>
    <property type="evidence" value="ECO:0007669"/>
    <property type="project" value="UniProtKB-SubCell"/>
</dbReference>
<dbReference type="RefSeq" id="WP_095523883.1">
    <property type="nucleotide sequence ID" value="NZ_MDUX01000012.1"/>
</dbReference>
<evidence type="ECO:0000313" key="24">
    <source>
        <dbReference type="EMBL" id="PAS94178.1"/>
    </source>
</evidence>
<dbReference type="Pfam" id="PF07715">
    <property type="entry name" value="Plug"/>
    <property type="match status" value="1"/>
</dbReference>
<comment type="caution">
    <text evidence="24">The sequence shown here is derived from an EMBL/GenBank/DDBJ whole genome shotgun (WGS) entry which is preliminary data.</text>
</comment>
<dbReference type="EMBL" id="MDUX01000012">
    <property type="protein sequence ID" value="KAF7599883.1"/>
    <property type="molecule type" value="Genomic_DNA"/>
</dbReference>
<dbReference type="InterPro" id="IPR012910">
    <property type="entry name" value="Plug_dom"/>
</dbReference>
<dbReference type="InterPro" id="IPR000531">
    <property type="entry name" value="Beta-barrel_TonB"/>
</dbReference>
<feature type="region of interest" description="Disordered" evidence="19">
    <location>
        <begin position="122"/>
        <end position="142"/>
    </location>
</feature>
<dbReference type="GO" id="GO:0015344">
    <property type="term" value="F:siderophore uptake transmembrane transporter activity"/>
    <property type="evidence" value="ECO:0007669"/>
    <property type="project" value="TreeGrafter"/>
</dbReference>
<dbReference type="InterPro" id="IPR058134">
    <property type="entry name" value="PirA/FepA/PfeA"/>
</dbReference>
<dbReference type="AlphaFoldDB" id="A0A272EVP1"/>
<keyword evidence="12 24" id="KW-0675">Receptor</keyword>
<evidence type="ECO:0000256" key="2">
    <source>
        <dbReference type="ARBA" id="ARBA00009810"/>
    </source>
</evidence>
<evidence type="ECO:0000256" key="3">
    <source>
        <dbReference type="ARBA" id="ARBA00022448"/>
    </source>
</evidence>
<dbReference type="Gene3D" id="2.40.170.20">
    <property type="entry name" value="TonB-dependent receptor, beta-barrel domain"/>
    <property type="match status" value="1"/>
</dbReference>
<dbReference type="NCBIfam" id="NF010051">
    <property type="entry name" value="PRK13528.1"/>
    <property type="match status" value="1"/>
</dbReference>
<dbReference type="Proteomes" id="UP000623509">
    <property type="component" value="Unassembled WGS sequence"/>
</dbReference>
<evidence type="ECO:0000256" key="20">
    <source>
        <dbReference type="SAM" id="SignalP"/>
    </source>
</evidence>
<dbReference type="NCBIfam" id="NF010048">
    <property type="entry name" value="PRK13524.1"/>
    <property type="match status" value="1"/>
</dbReference>
<feature type="domain" description="TonB-dependent receptor-like beta-barrel" evidence="21">
    <location>
        <begin position="289"/>
        <end position="722"/>
    </location>
</feature>
<evidence type="ECO:0000256" key="4">
    <source>
        <dbReference type="ARBA" id="ARBA00022452"/>
    </source>
</evidence>
<keyword evidence="7 20" id="KW-0732">Signal</keyword>
<evidence type="ECO:0000256" key="15">
    <source>
        <dbReference type="PROSITE-ProRule" id="PRU10143"/>
    </source>
</evidence>
<evidence type="ECO:0000256" key="17">
    <source>
        <dbReference type="RuleBase" id="RU003357"/>
    </source>
</evidence>
<keyword evidence="8" id="KW-0408">Iron</keyword>
<reference evidence="24 25" key="2">
    <citation type="submission" date="2017-07" db="EMBL/GenBank/DDBJ databases">
        <title>Candidatus Dactylopiibacterium carminicum, a nitrogen-fixing symbiont of the cochineal insect Dactylopius coccus and Dactylopius opuntiae (Hemiptera: Coccoidea: Dactylopiidae).</title>
        <authorList>
            <person name="Vera A."/>
        </authorList>
    </citation>
    <scope>NUCLEOTIDE SEQUENCE [LARGE SCALE GENOMIC DNA]</scope>
    <source>
        <strain evidence="24 25">NFDCM</strain>
    </source>
</reference>
<keyword evidence="26" id="KW-1185">Reference proteome</keyword>
<reference evidence="23 26" key="1">
    <citation type="submission" date="2016-08" db="EMBL/GenBank/DDBJ databases">
        <title>Candidatus Dactylopiibacterium carminicum genome sequence.</title>
        <authorList>
            <person name="Ramirez-Puebla S.T."/>
            <person name="Ormeno-Orrillo E."/>
            <person name="Vera-Ponce De Leon A."/>
            <person name="Luis L."/>
            <person name="Sanchez-Flores A."/>
            <person name="Monica R."/>
            <person name="Martinez-Romero E."/>
        </authorList>
    </citation>
    <scope>NUCLEOTIDE SEQUENCE [LARGE SCALE GENOMIC DNA]</scope>
    <source>
        <strain evidence="23">END1</strain>
    </source>
</reference>
<dbReference type="PROSITE" id="PS01156">
    <property type="entry name" value="TONB_DEPENDENT_REC_2"/>
    <property type="match status" value="1"/>
</dbReference>
<proteinExistence type="inferred from homology"/>
<feature type="signal peptide" evidence="20">
    <location>
        <begin position="1"/>
        <end position="27"/>
    </location>
</feature>
<dbReference type="PROSITE" id="PS52016">
    <property type="entry name" value="TONB_DEPENDENT_REC_3"/>
    <property type="match status" value="1"/>
</dbReference>
<dbReference type="CDD" id="cd01347">
    <property type="entry name" value="ligand_gated_channel"/>
    <property type="match status" value="1"/>
</dbReference>
<protein>
    <submittedName>
        <fullName evidence="24">TonB-dependent siderophore receptor</fullName>
    </submittedName>
</protein>
<evidence type="ECO:0000256" key="9">
    <source>
        <dbReference type="ARBA" id="ARBA00023065"/>
    </source>
</evidence>
<dbReference type="InterPro" id="IPR010917">
    <property type="entry name" value="TonB_rcpt_CS"/>
</dbReference>
<dbReference type="InterPro" id="IPR036942">
    <property type="entry name" value="Beta-barrel_TonB_sf"/>
</dbReference>
<dbReference type="EMBL" id="NMRN01000009">
    <property type="protein sequence ID" value="PAS94178.1"/>
    <property type="molecule type" value="Genomic_DNA"/>
</dbReference>
<keyword evidence="9" id="KW-0406">Ion transport</keyword>
<evidence type="ECO:0000313" key="23">
    <source>
        <dbReference type="EMBL" id="KAF7599883.1"/>
    </source>
</evidence>
<dbReference type="PANTHER" id="PTHR30069:SF53">
    <property type="entry name" value="COLICIN I RECEPTOR-RELATED"/>
    <property type="match status" value="1"/>
</dbReference>
<keyword evidence="5" id="KW-0410">Iron transport</keyword>
<evidence type="ECO:0000256" key="5">
    <source>
        <dbReference type="ARBA" id="ARBA00022496"/>
    </source>
</evidence>
<feature type="domain" description="TonB-dependent receptor plug" evidence="22">
    <location>
        <begin position="58"/>
        <end position="171"/>
    </location>
</feature>
<dbReference type="InterPro" id="IPR039426">
    <property type="entry name" value="TonB-dep_rcpt-like"/>
</dbReference>
<dbReference type="PANTHER" id="PTHR30069">
    <property type="entry name" value="TONB-DEPENDENT OUTER MEMBRANE RECEPTOR"/>
    <property type="match status" value="1"/>
</dbReference>
<keyword evidence="11 14" id="KW-0472">Membrane</keyword>
<evidence type="ECO:0000256" key="19">
    <source>
        <dbReference type="SAM" id="MobiDB-lite"/>
    </source>
</evidence>
<dbReference type="PROSITE" id="PS00430">
    <property type="entry name" value="TONB_DEPENDENT_REC_1"/>
    <property type="match status" value="1"/>
</dbReference>
<evidence type="ECO:0000259" key="22">
    <source>
        <dbReference type="Pfam" id="PF07715"/>
    </source>
</evidence>
<keyword evidence="18" id="KW-0175">Coiled coil</keyword>
<evidence type="ECO:0000313" key="25">
    <source>
        <dbReference type="Proteomes" id="UP000216107"/>
    </source>
</evidence>
<evidence type="ECO:0000256" key="6">
    <source>
        <dbReference type="ARBA" id="ARBA00022692"/>
    </source>
</evidence>
<evidence type="ECO:0000313" key="26">
    <source>
        <dbReference type="Proteomes" id="UP000623509"/>
    </source>
</evidence>